<comment type="function">
    <text evidence="5 6">Cell division inhibitor that blocks the formation of polar Z ring septums. Rapidly oscillates between the poles of the cell to destabilize FtsZ filaments that have formed before they mature into polar Z rings. Prevents FtsZ polymerization.</text>
</comment>
<evidence type="ECO:0000256" key="2">
    <source>
        <dbReference type="ARBA" id="ARBA00022618"/>
    </source>
</evidence>
<dbReference type="HAMAP" id="MF_00267">
    <property type="entry name" value="MinC"/>
    <property type="match status" value="1"/>
</dbReference>
<comment type="subunit">
    <text evidence="6">Interacts with MinD and FtsZ.</text>
</comment>
<dbReference type="InterPro" id="IPR005526">
    <property type="entry name" value="Septum_form_inhib_MinC_C"/>
</dbReference>
<keyword evidence="3 6" id="KW-0717">Septation</keyword>
<evidence type="ECO:0000256" key="3">
    <source>
        <dbReference type="ARBA" id="ARBA00023210"/>
    </source>
</evidence>
<dbReference type="AlphaFoldDB" id="A0A2P5T2M7"/>
<feature type="domain" description="Septum formation inhibitor MinC C-terminal" evidence="7">
    <location>
        <begin position="131"/>
        <end position="231"/>
    </location>
</feature>
<dbReference type="OrthoDB" id="9794530at2"/>
<organism evidence="9 10">
    <name type="scientific">Candidatus Pantoea edessiphila</name>
    <dbReference type="NCBI Taxonomy" id="2044610"/>
    <lineage>
        <taxon>Bacteria</taxon>
        <taxon>Pseudomonadati</taxon>
        <taxon>Pseudomonadota</taxon>
        <taxon>Gammaproteobacteria</taxon>
        <taxon>Enterobacterales</taxon>
        <taxon>Erwiniaceae</taxon>
        <taxon>Pantoea</taxon>
    </lineage>
</organism>
<evidence type="ECO:0000256" key="5">
    <source>
        <dbReference type="ARBA" id="ARBA00025606"/>
    </source>
</evidence>
<dbReference type="GO" id="GO:0000917">
    <property type="term" value="P:division septum assembly"/>
    <property type="evidence" value="ECO:0007669"/>
    <property type="project" value="UniProtKB-KW"/>
</dbReference>
<dbReference type="Proteomes" id="UP000295937">
    <property type="component" value="Unassembled WGS sequence"/>
</dbReference>
<dbReference type="GO" id="GO:0000902">
    <property type="term" value="P:cell morphogenesis"/>
    <property type="evidence" value="ECO:0007669"/>
    <property type="project" value="InterPro"/>
</dbReference>
<evidence type="ECO:0000259" key="7">
    <source>
        <dbReference type="Pfam" id="PF03775"/>
    </source>
</evidence>
<dbReference type="Pfam" id="PF05209">
    <property type="entry name" value="MinC_N"/>
    <property type="match status" value="1"/>
</dbReference>
<dbReference type="InterPro" id="IPR016098">
    <property type="entry name" value="CAP/MinC_C"/>
</dbReference>
<dbReference type="PANTHER" id="PTHR34108:SF1">
    <property type="entry name" value="SEPTUM SITE-DETERMINING PROTEIN MINC"/>
    <property type="match status" value="1"/>
</dbReference>
<sequence length="235" mass="26380">MSQFPIKFKGSSFTLFVVYLYNHEPEIVCKAIQSKLKQVPCFPKNMPIVLNIEALNQEVNWEKMKQAILATGLYIVGIIGCKHIALKKVMADIGLPILKEIKKQHHVNHNEFKTNKFKSIFNEELYNKTLIIKIPVRSGQQIYSRNADLVITGNVSAGAELISDGNIHIYGIMRGKALAGASGNHDCQIFCSSLAAELISIAGKYWVMDQIPKSFYYKSACLYLKDGVLTIQKLN</sequence>
<reference evidence="9 10" key="1">
    <citation type="journal article" date="2018" name="Genome Biol. Evol.">
        <title>Cladogenesis and Genomic Streamlining in Extracellular Endosymbionts of Tropical Stink Bugs.</title>
        <authorList>
            <person name="Otero-Bravo A."/>
            <person name="Goffredi S."/>
            <person name="Sabree Z.L."/>
        </authorList>
    </citation>
    <scope>NUCLEOTIDE SEQUENCE [LARGE SCALE GENOMIC DNA]</scope>
    <source>
        <strain evidence="9 10">SoEO</strain>
    </source>
</reference>
<dbReference type="InterPro" id="IPR013033">
    <property type="entry name" value="MinC"/>
</dbReference>
<evidence type="ECO:0000313" key="9">
    <source>
        <dbReference type="EMBL" id="PPI88841.1"/>
    </source>
</evidence>
<dbReference type="NCBIfam" id="TIGR01222">
    <property type="entry name" value="minC"/>
    <property type="match status" value="1"/>
</dbReference>
<dbReference type="GO" id="GO:1901891">
    <property type="term" value="P:regulation of cell septum assembly"/>
    <property type="evidence" value="ECO:0007669"/>
    <property type="project" value="InterPro"/>
</dbReference>
<name>A0A2P5T2M7_9GAMM</name>
<proteinExistence type="inferred from homology"/>
<comment type="caution">
    <text evidence="9">The sequence shown here is derived from an EMBL/GenBank/DDBJ whole genome shotgun (WGS) entry which is preliminary data.</text>
</comment>
<evidence type="ECO:0000256" key="6">
    <source>
        <dbReference type="HAMAP-Rule" id="MF_00267"/>
    </source>
</evidence>
<dbReference type="PANTHER" id="PTHR34108">
    <property type="entry name" value="SEPTUM SITE-DETERMINING PROTEIN MINC"/>
    <property type="match status" value="1"/>
</dbReference>
<dbReference type="Pfam" id="PF03775">
    <property type="entry name" value="MinC_C"/>
    <property type="match status" value="1"/>
</dbReference>
<evidence type="ECO:0000256" key="1">
    <source>
        <dbReference type="ARBA" id="ARBA00006291"/>
    </source>
</evidence>
<dbReference type="Gene3D" id="2.160.20.70">
    <property type="match status" value="1"/>
</dbReference>
<dbReference type="GO" id="GO:0051302">
    <property type="term" value="P:regulation of cell division"/>
    <property type="evidence" value="ECO:0007669"/>
    <property type="project" value="InterPro"/>
</dbReference>
<dbReference type="RefSeq" id="WP_136132267.1">
    <property type="nucleotide sequence ID" value="NZ_PDKR01000001.1"/>
</dbReference>
<accession>A0A2P5T2M7</accession>
<keyword evidence="4 6" id="KW-0131">Cell cycle</keyword>
<comment type="similarity">
    <text evidence="1 6">Belongs to the MinC family.</text>
</comment>
<dbReference type="EMBL" id="PDKR01000001">
    <property type="protein sequence ID" value="PPI88841.1"/>
    <property type="molecule type" value="Genomic_DNA"/>
</dbReference>
<dbReference type="SUPFAM" id="SSF63848">
    <property type="entry name" value="Cell-division inhibitor MinC, C-terminal domain"/>
    <property type="match status" value="1"/>
</dbReference>
<feature type="domain" description="Septum formation inhibitor MinC N-terminal" evidence="8">
    <location>
        <begin position="6"/>
        <end position="74"/>
    </location>
</feature>
<evidence type="ECO:0000256" key="4">
    <source>
        <dbReference type="ARBA" id="ARBA00023306"/>
    </source>
</evidence>
<protein>
    <recommendedName>
        <fullName evidence="6">Probable septum site-determining protein MinC</fullName>
    </recommendedName>
</protein>
<keyword evidence="2 6" id="KW-0132">Cell division</keyword>
<dbReference type="InterPro" id="IPR036145">
    <property type="entry name" value="MinC_C_sf"/>
</dbReference>
<dbReference type="Gene3D" id="3.30.70.260">
    <property type="match status" value="1"/>
</dbReference>
<gene>
    <name evidence="6" type="primary">minC</name>
    <name evidence="9" type="ORF">CRV09_00830</name>
</gene>
<evidence type="ECO:0000259" key="8">
    <source>
        <dbReference type="Pfam" id="PF05209"/>
    </source>
</evidence>
<dbReference type="InterPro" id="IPR007874">
    <property type="entry name" value="MinC_N"/>
</dbReference>
<evidence type="ECO:0000313" key="10">
    <source>
        <dbReference type="Proteomes" id="UP000295937"/>
    </source>
</evidence>